<dbReference type="InterPro" id="IPR036388">
    <property type="entry name" value="WH-like_DNA-bd_sf"/>
</dbReference>
<protein>
    <submittedName>
        <fullName evidence="6">LysR family transcriptional regulator</fullName>
    </submittedName>
</protein>
<evidence type="ECO:0000259" key="5">
    <source>
        <dbReference type="PROSITE" id="PS50931"/>
    </source>
</evidence>
<dbReference type="Pfam" id="PF00126">
    <property type="entry name" value="HTH_1"/>
    <property type="match status" value="1"/>
</dbReference>
<dbReference type="PANTHER" id="PTHR30537:SF5">
    <property type="entry name" value="HTH-TYPE TRANSCRIPTIONAL ACTIVATOR TTDR-RELATED"/>
    <property type="match status" value="1"/>
</dbReference>
<dbReference type="AlphaFoldDB" id="A0A9X8GWX3"/>
<comment type="similarity">
    <text evidence="1">Belongs to the LysR transcriptional regulatory family.</text>
</comment>
<feature type="domain" description="HTH lysR-type" evidence="5">
    <location>
        <begin position="10"/>
        <end position="67"/>
    </location>
</feature>
<dbReference type="InterPro" id="IPR058163">
    <property type="entry name" value="LysR-type_TF_proteobact-type"/>
</dbReference>
<dbReference type="InterPro" id="IPR005119">
    <property type="entry name" value="LysR_subst-bd"/>
</dbReference>
<evidence type="ECO:0000256" key="1">
    <source>
        <dbReference type="ARBA" id="ARBA00009437"/>
    </source>
</evidence>
<keyword evidence="7" id="KW-1185">Reference proteome</keyword>
<dbReference type="PANTHER" id="PTHR30537">
    <property type="entry name" value="HTH-TYPE TRANSCRIPTIONAL REGULATOR"/>
    <property type="match status" value="1"/>
</dbReference>
<dbReference type="Gene3D" id="1.10.10.10">
    <property type="entry name" value="Winged helix-like DNA-binding domain superfamily/Winged helix DNA-binding domain"/>
    <property type="match status" value="1"/>
</dbReference>
<keyword evidence="4" id="KW-0804">Transcription</keyword>
<proteinExistence type="inferred from homology"/>
<keyword evidence="2" id="KW-0805">Transcription regulation</keyword>
<sequence length="300" mass="33433">MKRSLHLALPSIDSLIVFEQAAHFLSFTKAGQHLGLTQSAVSRQMIDLEALLQVALFTRDKRRVQLTPAGGEFREMVRPIVRDLRSATLRMRFRQAQTGVLNLSVAASFCNLWLIPRLPRYYRDEAAPRVNVTPHVGAVRFGDGQFDAAIVNADRPPPDCESIRLLDIELAPYGATALLAELKAGRLQDLPRIPALDLREGEGAWLTYLSQVGLPHIPVDYVGSNSMLWVNHEAALAGLGIALLPSHFVEREVTQGRLVRLHPATFSIGRSYYYCWPSHQAKSEAVQHLGNWLKDSLVES</sequence>
<accession>A0A9X8GWX3</accession>
<keyword evidence="3" id="KW-0238">DNA-binding</keyword>
<evidence type="ECO:0000256" key="2">
    <source>
        <dbReference type="ARBA" id="ARBA00023015"/>
    </source>
</evidence>
<evidence type="ECO:0000313" key="7">
    <source>
        <dbReference type="Proteomes" id="UP000265619"/>
    </source>
</evidence>
<dbReference type="InterPro" id="IPR000847">
    <property type="entry name" value="LysR_HTH_N"/>
</dbReference>
<reference evidence="6 7" key="1">
    <citation type="submission" date="2018-09" db="EMBL/GenBank/DDBJ databases">
        <title>Acidovorax cavernicola nov. sp. isolated from Gruta de las Maravillas (Aracena, Spain).</title>
        <authorList>
            <person name="Jurado V."/>
            <person name="Gutierrez-Patricio S."/>
            <person name="Gonzalez-Pimentel J.L."/>
            <person name="Miller A.Z."/>
            <person name="Laiz L."/>
            <person name="Saiz-Jimenez C."/>
        </authorList>
    </citation>
    <scope>NUCLEOTIDE SEQUENCE [LARGE SCALE GENOMIC DNA]</scope>
    <source>
        <strain evidence="6 7">1011MAR4D40.2</strain>
    </source>
</reference>
<comment type="caution">
    <text evidence="6">The sequence shown here is derived from an EMBL/GenBank/DDBJ whole genome shotgun (WGS) entry which is preliminary data.</text>
</comment>
<dbReference type="SUPFAM" id="SSF53850">
    <property type="entry name" value="Periplasmic binding protein-like II"/>
    <property type="match status" value="1"/>
</dbReference>
<dbReference type="Gene3D" id="3.40.190.10">
    <property type="entry name" value="Periplasmic binding protein-like II"/>
    <property type="match status" value="2"/>
</dbReference>
<dbReference type="Proteomes" id="UP000265619">
    <property type="component" value="Unassembled WGS sequence"/>
</dbReference>
<dbReference type="InterPro" id="IPR036390">
    <property type="entry name" value="WH_DNA-bd_sf"/>
</dbReference>
<evidence type="ECO:0000313" key="6">
    <source>
        <dbReference type="EMBL" id="RIX84716.1"/>
    </source>
</evidence>
<dbReference type="OrthoDB" id="464481at2"/>
<gene>
    <name evidence="6" type="ORF">D3H34_03605</name>
</gene>
<evidence type="ECO:0000256" key="3">
    <source>
        <dbReference type="ARBA" id="ARBA00023125"/>
    </source>
</evidence>
<evidence type="ECO:0000256" key="4">
    <source>
        <dbReference type="ARBA" id="ARBA00023163"/>
    </source>
</evidence>
<dbReference type="GO" id="GO:0003677">
    <property type="term" value="F:DNA binding"/>
    <property type="evidence" value="ECO:0007669"/>
    <property type="project" value="UniProtKB-KW"/>
</dbReference>
<dbReference type="GO" id="GO:0003700">
    <property type="term" value="F:DNA-binding transcription factor activity"/>
    <property type="evidence" value="ECO:0007669"/>
    <property type="project" value="InterPro"/>
</dbReference>
<dbReference type="EMBL" id="QXMN01000002">
    <property type="protein sequence ID" value="RIX84716.1"/>
    <property type="molecule type" value="Genomic_DNA"/>
</dbReference>
<dbReference type="PROSITE" id="PS50931">
    <property type="entry name" value="HTH_LYSR"/>
    <property type="match status" value="1"/>
</dbReference>
<dbReference type="SUPFAM" id="SSF46785">
    <property type="entry name" value="Winged helix' DNA-binding domain"/>
    <property type="match status" value="1"/>
</dbReference>
<name>A0A9X8GWX3_9BURK</name>
<dbReference type="PRINTS" id="PR00039">
    <property type="entry name" value="HTHLYSR"/>
</dbReference>
<organism evidence="6 7">
    <name type="scientific">Acidovorax cavernicola</name>
    <dbReference type="NCBI Taxonomy" id="1675792"/>
    <lineage>
        <taxon>Bacteria</taxon>
        <taxon>Pseudomonadati</taxon>
        <taxon>Pseudomonadota</taxon>
        <taxon>Betaproteobacteria</taxon>
        <taxon>Burkholderiales</taxon>
        <taxon>Comamonadaceae</taxon>
        <taxon>Acidovorax</taxon>
    </lineage>
</organism>
<dbReference type="RefSeq" id="WP_119552079.1">
    <property type="nucleotide sequence ID" value="NZ_QXMN01000002.1"/>
</dbReference>
<dbReference type="Pfam" id="PF03466">
    <property type="entry name" value="LysR_substrate"/>
    <property type="match status" value="1"/>
</dbReference>